<organism evidence="1 2">
    <name type="scientific">Candidatus Beckwithbacteria bacterium CG23_combo_of_CG06-09_8_20_14_all_34_8</name>
    <dbReference type="NCBI Taxonomy" id="1974497"/>
    <lineage>
        <taxon>Bacteria</taxon>
        <taxon>Candidatus Beckwithiibacteriota</taxon>
    </lineage>
</organism>
<dbReference type="Gene3D" id="3.40.50.2020">
    <property type="match status" value="1"/>
</dbReference>
<sequence length="86" mass="10235">KDYLHSLGIEDIATATIFYKSHSKIKPDFYAKQTSDWIIFPYEVRETINLLAPKWKDAGISDSQIKQRFLEFGFDEKQVEWFMKLQ</sequence>
<name>A0A2H0B8B4_9BACT</name>
<reference evidence="1 2" key="1">
    <citation type="submission" date="2017-09" db="EMBL/GenBank/DDBJ databases">
        <title>Depth-based differentiation of microbial function through sediment-hosted aquifers and enrichment of novel symbionts in the deep terrestrial subsurface.</title>
        <authorList>
            <person name="Probst A.J."/>
            <person name="Ladd B."/>
            <person name="Jarett J.K."/>
            <person name="Geller-Mcgrath D.E."/>
            <person name="Sieber C.M."/>
            <person name="Emerson J.B."/>
            <person name="Anantharaman K."/>
            <person name="Thomas B.C."/>
            <person name="Malmstrom R."/>
            <person name="Stieglmeier M."/>
            <person name="Klingl A."/>
            <person name="Woyke T."/>
            <person name="Ryan C.M."/>
            <person name="Banfield J.F."/>
        </authorList>
    </citation>
    <scope>NUCLEOTIDE SEQUENCE [LARGE SCALE GENOMIC DNA]</scope>
    <source>
        <strain evidence="1">CG23_combo_of_CG06-09_8_20_14_all_34_8</strain>
    </source>
</reference>
<proteinExistence type="predicted"/>
<dbReference type="InterPro" id="IPR029057">
    <property type="entry name" value="PRTase-like"/>
</dbReference>
<accession>A0A2H0B8B4</accession>
<dbReference type="EMBL" id="PCSR01000054">
    <property type="protein sequence ID" value="PIP53178.1"/>
    <property type="molecule type" value="Genomic_DNA"/>
</dbReference>
<dbReference type="AlphaFoldDB" id="A0A2H0B8B4"/>
<protein>
    <submittedName>
        <fullName evidence="1">Uncharacterized protein</fullName>
    </submittedName>
</protein>
<evidence type="ECO:0000313" key="2">
    <source>
        <dbReference type="Proteomes" id="UP000229459"/>
    </source>
</evidence>
<comment type="caution">
    <text evidence="1">The sequence shown here is derived from an EMBL/GenBank/DDBJ whole genome shotgun (WGS) entry which is preliminary data.</text>
</comment>
<dbReference type="SUPFAM" id="SSF53271">
    <property type="entry name" value="PRTase-like"/>
    <property type="match status" value="1"/>
</dbReference>
<feature type="non-terminal residue" evidence="1">
    <location>
        <position position="1"/>
    </location>
</feature>
<dbReference type="Proteomes" id="UP000229459">
    <property type="component" value="Unassembled WGS sequence"/>
</dbReference>
<gene>
    <name evidence="1" type="ORF">COX08_02400</name>
</gene>
<evidence type="ECO:0000313" key="1">
    <source>
        <dbReference type="EMBL" id="PIP53178.1"/>
    </source>
</evidence>